<comment type="caution">
    <text evidence="3">The sequence shown here is derived from an EMBL/GenBank/DDBJ whole genome shotgun (WGS) entry which is preliminary data.</text>
</comment>
<dbReference type="EMBL" id="JAHDVG010000471">
    <property type="protein sequence ID" value="KAH1179845.1"/>
    <property type="molecule type" value="Genomic_DNA"/>
</dbReference>
<dbReference type="Proteomes" id="UP000827986">
    <property type="component" value="Unassembled WGS sequence"/>
</dbReference>
<accession>A0A9D3XIN0</accession>
<feature type="signal peptide" evidence="2">
    <location>
        <begin position="1"/>
        <end position="17"/>
    </location>
</feature>
<feature type="region of interest" description="Disordered" evidence="1">
    <location>
        <begin position="100"/>
        <end position="131"/>
    </location>
</feature>
<feature type="compositionally biased region" description="Basic residues" evidence="1">
    <location>
        <begin position="122"/>
        <end position="131"/>
    </location>
</feature>
<keyword evidence="4" id="KW-1185">Reference proteome</keyword>
<organism evidence="3 4">
    <name type="scientific">Mauremys mutica</name>
    <name type="common">yellowpond turtle</name>
    <dbReference type="NCBI Taxonomy" id="74926"/>
    <lineage>
        <taxon>Eukaryota</taxon>
        <taxon>Metazoa</taxon>
        <taxon>Chordata</taxon>
        <taxon>Craniata</taxon>
        <taxon>Vertebrata</taxon>
        <taxon>Euteleostomi</taxon>
        <taxon>Archelosauria</taxon>
        <taxon>Testudinata</taxon>
        <taxon>Testudines</taxon>
        <taxon>Cryptodira</taxon>
        <taxon>Durocryptodira</taxon>
        <taxon>Testudinoidea</taxon>
        <taxon>Geoemydidae</taxon>
        <taxon>Geoemydinae</taxon>
        <taxon>Mauremys</taxon>
    </lineage>
</organism>
<reference evidence="3" key="1">
    <citation type="submission" date="2021-09" db="EMBL/GenBank/DDBJ databases">
        <title>The genome of Mauremys mutica provides insights into the evolution of semi-aquatic lifestyle.</title>
        <authorList>
            <person name="Gong S."/>
            <person name="Gao Y."/>
        </authorList>
    </citation>
    <scope>NUCLEOTIDE SEQUENCE</scope>
    <source>
        <strain evidence="3">MM-2020</strain>
        <tissue evidence="3">Muscle</tissue>
    </source>
</reference>
<feature type="chain" id="PRO_5038735075" evidence="2">
    <location>
        <begin position="18"/>
        <end position="131"/>
    </location>
</feature>
<dbReference type="AlphaFoldDB" id="A0A9D3XIN0"/>
<feature type="compositionally biased region" description="Pro residues" evidence="1">
    <location>
        <begin position="108"/>
        <end position="120"/>
    </location>
</feature>
<keyword evidence="2" id="KW-0732">Signal</keyword>
<gene>
    <name evidence="3" type="ORF">KIL84_005895</name>
</gene>
<evidence type="ECO:0000256" key="1">
    <source>
        <dbReference type="SAM" id="MobiDB-lite"/>
    </source>
</evidence>
<proteinExistence type="predicted"/>
<evidence type="ECO:0000256" key="2">
    <source>
        <dbReference type="SAM" id="SignalP"/>
    </source>
</evidence>
<name>A0A9D3XIN0_9SAUR</name>
<sequence>MLLYLCLPLPIIGSINSLSSNGGLADYGHIRAPAEPGGAFPTSLLINCPGGASRWTAVAARNSSRNRTPVAADTAWVDWLSATSFSATSFSAHLREEAATVSASRLSSPPPPPAKGPNPPLLRHRSSPGRS</sequence>
<evidence type="ECO:0000313" key="3">
    <source>
        <dbReference type="EMBL" id="KAH1179845.1"/>
    </source>
</evidence>
<protein>
    <submittedName>
        <fullName evidence="3">Uncharacterized protein</fullName>
    </submittedName>
</protein>
<evidence type="ECO:0000313" key="4">
    <source>
        <dbReference type="Proteomes" id="UP000827986"/>
    </source>
</evidence>